<keyword evidence="3" id="KW-1185">Reference proteome</keyword>
<name>A0A9P9YMF8_9MUSC</name>
<comment type="caution">
    <text evidence="2">The sequence shown here is derived from an EMBL/GenBank/DDBJ whole genome shotgun (WGS) entry which is preliminary data.</text>
</comment>
<reference evidence="2" key="1">
    <citation type="journal article" date="2023" name="Genome Biol. Evol.">
        <title>Long-read-based Genome Assembly of Drosophila gunungcola Reveals Fewer Chemosensory Genes in Flower-breeding Species.</title>
        <authorList>
            <person name="Negi A."/>
            <person name="Liao B.Y."/>
            <person name="Yeh S.D."/>
        </authorList>
    </citation>
    <scope>NUCLEOTIDE SEQUENCE</scope>
    <source>
        <strain evidence="2">Sukarami</strain>
    </source>
</reference>
<feature type="region of interest" description="Disordered" evidence="1">
    <location>
        <begin position="34"/>
        <end position="54"/>
    </location>
</feature>
<dbReference type="AlphaFoldDB" id="A0A9P9YMF8"/>
<feature type="compositionally biased region" description="Basic residues" evidence="1">
    <location>
        <begin position="45"/>
        <end position="54"/>
    </location>
</feature>
<gene>
    <name evidence="2" type="ORF">M5D96_008046</name>
</gene>
<protein>
    <submittedName>
        <fullName evidence="2">Uncharacterized protein</fullName>
    </submittedName>
</protein>
<sequence length="54" mass="6446">MERNSVDWCSCPIRVWICLPMHKRWFMITTPSTSIYTDSDTSANKIKREKKPKQ</sequence>
<dbReference type="Proteomes" id="UP001059596">
    <property type="component" value="Unassembled WGS sequence"/>
</dbReference>
<evidence type="ECO:0000313" key="2">
    <source>
        <dbReference type="EMBL" id="KAI8039323.1"/>
    </source>
</evidence>
<proteinExistence type="predicted"/>
<organism evidence="2 3">
    <name type="scientific">Drosophila gunungcola</name>
    <name type="common">fruit fly</name>
    <dbReference type="NCBI Taxonomy" id="103775"/>
    <lineage>
        <taxon>Eukaryota</taxon>
        <taxon>Metazoa</taxon>
        <taxon>Ecdysozoa</taxon>
        <taxon>Arthropoda</taxon>
        <taxon>Hexapoda</taxon>
        <taxon>Insecta</taxon>
        <taxon>Pterygota</taxon>
        <taxon>Neoptera</taxon>
        <taxon>Endopterygota</taxon>
        <taxon>Diptera</taxon>
        <taxon>Brachycera</taxon>
        <taxon>Muscomorpha</taxon>
        <taxon>Ephydroidea</taxon>
        <taxon>Drosophilidae</taxon>
        <taxon>Drosophila</taxon>
        <taxon>Sophophora</taxon>
    </lineage>
</organism>
<accession>A0A9P9YMF8</accession>
<feature type="compositionally biased region" description="Polar residues" evidence="1">
    <location>
        <begin position="34"/>
        <end position="44"/>
    </location>
</feature>
<dbReference type="EMBL" id="JAMKOV010000006">
    <property type="protein sequence ID" value="KAI8039323.1"/>
    <property type="molecule type" value="Genomic_DNA"/>
</dbReference>
<evidence type="ECO:0000256" key="1">
    <source>
        <dbReference type="SAM" id="MobiDB-lite"/>
    </source>
</evidence>
<evidence type="ECO:0000313" key="3">
    <source>
        <dbReference type="Proteomes" id="UP001059596"/>
    </source>
</evidence>